<comment type="caution">
    <text evidence="2">The sequence shown here is derived from an EMBL/GenBank/DDBJ whole genome shotgun (WGS) entry which is preliminary data.</text>
</comment>
<evidence type="ECO:0000313" key="2">
    <source>
        <dbReference type="EMBL" id="CAH3014823.1"/>
    </source>
</evidence>
<feature type="region of interest" description="Disordered" evidence="1">
    <location>
        <begin position="105"/>
        <end position="140"/>
    </location>
</feature>
<keyword evidence="3" id="KW-1185">Reference proteome</keyword>
<sequence length="140" mass="15566">MVRKLVGTAVEETEEVIKPSAVAGTLTFENDTIYPVIIVDHNGTRTLDPGQSQDNYLVNDFSVDLTLKLPDTNKAKKSFPAKEFKERTLKMSKIFADHIMDLHRTNAPGAGSEFKLNPGSQEEEEEEGEKEEETVNLSPS</sequence>
<reference evidence="2 3" key="1">
    <citation type="submission" date="2022-05" db="EMBL/GenBank/DDBJ databases">
        <authorList>
            <consortium name="Genoscope - CEA"/>
            <person name="William W."/>
        </authorList>
    </citation>
    <scope>NUCLEOTIDE SEQUENCE [LARGE SCALE GENOMIC DNA]</scope>
</reference>
<organism evidence="2 3">
    <name type="scientific">Porites evermanni</name>
    <dbReference type="NCBI Taxonomy" id="104178"/>
    <lineage>
        <taxon>Eukaryota</taxon>
        <taxon>Metazoa</taxon>
        <taxon>Cnidaria</taxon>
        <taxon>Anthozoa</taxon>
        <taxon>Hexacorallia</taxon>
        <taxon>Scleractinia</taxon>
        <taxon>Fungiina</taxon>
        <taxon>Poritidae</taxon>
        <taxon>Porites</taxon>
    </lineage>
</organism>
<accession>A0ABN8LIQ3</accession>
<protein>
    <submittedName>
        <fullName evidence="2">Uncharacterized protein</fullName>
    </submittedName>
</protein>
<proteinExistence type="predicted"/>
<dbReference type="Proteomes" id="UP001159427">
    <property type="component" value="Unassembled WGS sequence"/>
</dbReference>
<gene>
    <name evidence="2" type="ORF">PEVE_00007454</name>
</gene>
<evidence type="ECO:0000256" key="1">
    <source>
        <dbReference type="SAM" id="MobiDB-lite"/>
    </source>
</evidence>
<evidence type="ECO:0000313" key="3">
    <source>
        <dbReference type="Proteomes" id="UP001159427"/>
    </source>
</evidence>
<dbReference type="EMBL" id="CALNXI010000015">
    <property type="protein sequence ID" value="CAH3014823.1"/>
    <property type="molecule type" value="Genomic_DNA"/>
</dbReference>
<name>A0ABN8LIQ3_9CNID</name>
<feature type="compositionally biased region" description="Acidic residues" evidence="1">
    <location>
        <begin position="121"/>
        <end position="134"/>
    </location>
</feature>